<dbReference type="Proteomes" id="UP000008144">
    <property type="component" value="Chromosome 12"/>
</dbReference>
<keyword evidence="2" id="KW-1003">Cell membrane</keyword>
<evidence type="ECO:0000256" key="3">
    <source>
        <dbReference type="ARBA" id="ARBA00022692"/>
    </source>
</evidence>
<feature type="transmembrane region" description="Helical" evidence="10">
    <location>
        <begin position="323"/>
        <end position="343"/>
    </location>
</feature>
<dbReference type="PROSITE" id="PS00237">
    <property type="entry name" value="G_PROTEIN_RECEP_F1_1"/>
    <property type="match status" value="1"/>
</dbReference>
<dbReference type="STRING" id="7719.ENSCINP00000012838"/>
<dbReference type="Ensembl" id="ENSCINT00000012838.3">
    <property type="protein sequence ID" value="ENSCINP00000012838.3"/>
    <property type="gene ID" value="ENSCING00000006229.3"/>
</dbReference>
<accession>A0A1W2WI09</accession>
<dbReference type="HOGENOM" id="CLU_009579_8_1_1"/>
<keyword evidence="3 9" id="KW-0812">Transmembrane</keyword>
<comment type="similarity">
    <text evidence="9">Belongs to the G-protein coupled receptor 1 family.</text>
</comment>
<evidence type="ECO:0000256" key="10">
    <source>
        <dbReference type="SAM" id="Phobius"/>
    </source>
</evidence>
<sequence>MNSVDDIRGNGTTKNCSTLIQDYYDGLTLNIDIEESGVTSVIYGCIFCIGMISNLALMTCLCRGGRRDASKVLILNLAVADTLLLLTLPFAIAHRVQRRWIFGSFTCKVEEAIKFVSYYSSMLFITAMAVDRYYSLCRPRADKKKSHSRSVIASVVLWSLSITSIIPLLMFAEVDNFGRCSVVFPGNNVLPDDYWEFSDYYKDELCDQLAGLESMVGDYTGVVNDTMLGETPTNDLPRVPPRVPSCVHPPIRSLHIWVVCNFVLGFVIPFIVICVCYTRIMRLNRFVFRNFFGRSKRRTPTQATGELRGVAGEERSVSGRYKVLMGVLVPCLIVAFLLCWFPYHLWHLAQITGIPNVDAATCESVRDATFCLAYSNSALNPILNSCFLFNVKERFKSSVNWFRSFKDKRTTENTTKPPEPLMMSEIEVNFETKFSIVDDTRTTIDIQ</sequence>
<dbReference type="PROSITE" id="PS50262">
    <property type="entry name" value="G_PROTEIN_RECEP_F1_2"/>
    <property type="match status" value="1"/>
</dbReference>
<dbReference type="GO" id="GO:0042923">
    <property type="term" value="F:neuropeptide binding"/>
    <property type="evidence" value="ECO:0000318"/>
    <property type="project" value="GO_Central"/>
</dbReference>
<reference evidence="12" key="2">
    <citation type="journal article" date="2008" name="Genome Biol.">
        <title>Improved genome assembly and evidence-based global gene model set for the chordate Ciona intestinalis: new insight into intron and operon populations.</title>
        <authorList>
            <person name="Satou Y."/>
            <person name="Mineta K."/>
            <person name="Ogasawara M."/>
            <person name="Sasakura Y."/>
            <person name="Shoguchi E."/>
            <person name="Ueno K."/>
            <person name="Yamada L."/>
            <person name="Matsumoto J."/>
            <person name="Wasserscheid J."/>
            <person name="Dewar K."/>
            <person name="Wiley G.B."/>
            <person name="Macmil S.L."/>
            <person name="Roe B.A."/>
            <person name="Zeller R.W."/>
            <person name="Hastings K.E."/>
            <person name="Lemaire P."/>
            <person name="Lindquist E."/>
            <person name="Endo T."/>
            <person name="Hotta K."/>
            <person name="Inaba K."/>
        </authorList>
    </citation>
    <scope>NUCLEOTIDE SEQUENCE [LARGE SCALE GENOMIC DNA]</scope>
    <source>
        <strain evidence="12">wild type</strain>
    </source>
</reference>
<dbReference type="RefSeq" id="XP_002128959.1">
    <property type="nucleotide sequence ID" value="XM_002128923.3"/>
</dbReference>
<dbReference type="KEGG" id="cin:100178391"/>
<evidence type="ECO:0000313" key="13">
    <source>
        <dbReference type="Proteomes" id="UP000008144"/>
    </source>
</evidence>
<organism evidence="12 13">
    <name type="scientific">Ciona intestinalis</name>
    <name type="common">Transparent sea squirt</name>
    <name type="synonym">Ascidia intestinalis</name>
    <dbReference type="NCBI Taxonomy" id="7719"/>
    <lineage>
        <taxon>Eukaryota</taxon>
        <taxon>Metazoa</taxon>
        <taxon>Chordata</taxon>
        <taxon>Tunicata</taxon>
        <taxon>Ascidiacea</taxon>
        <taxon>Phlebobranchia</taxon>
        <taxon>Cionidae</taxon>
        <taxon>Ciona</taxon>
    </lineage>
</organism>
<feature type="transmembrane region" description="Helical" evidence="10">
    <location>
        <begin position="112"/>
        <end position="130"/>
    </location>
</feature>
<keyword evidence="5 9" id="KW-0297">G-protein coupled receptor</keyword>
<dbReference type="PANTHER" id="PTHR24229:SF112">
    <property type="entry name" value="CHEMOKINE-LIKE RECEPTOR 1"/>
    <property type="match status" value="1"/>
</dbReference>
<evidence type="ECO:0000256" key="7">
    <source>
        <dbReference type="ARBA" id="ARBA00023170"/>
    </source>
</evidence>
<protein>
    <submittedName>
        <fullName evidence="12">Neuropeptides B/W receptor type 2-like</fullName>
    </submittedName>
</protein>
<feature type="transmembrane region" description="Helical" evidence="10">
    <location>
        <begin position="41"/>
        <end position="61"/>
    </location>
</feature>
<evidence type="ECO:0000256" key="2">
    <source>
        <dbReference type="ARBA" id="ARBA00022475"/>
    </source>
</evidence>
<evidence type="ECO:0000256" key="8">
    <source>
        <dbReference type="ARBA" id="ARBA00023224"/>
    </source>
</evidence>
<feature type="domain" description="G-protein coupled receptors family 1 profile" evidence="11">
    <location>
        <begin position="53"/>
        <end position="384"/>
    </location>
</feature>
<dbReference type="GO" id="GO:0043005">
    <property type="term" value="C:neuron projection"/>
    <property type="evidence" value="ECO:0000318"/>
    <property type="project" value="GO_Central"/>
</dbReference>
<reference evidence="12" key="4">
    <citation type="submission" date="2025-09" db="UniProtKB">
        <authorList>
            <consortium name="Ensembl"/>
        </authorList>
    </citation>
    <scope>IDENTIFICATION</scope>
</reference>
<gene>
    <name evidence="12" type="primary">LOC100178391</name>
</gene>
<dbReference type="GO" id="GO:0004930">
    <property type="term" value="F:G protein-coupled receptor activity"/>
    <property type="evidence" value="ECO:0000318"/>
    <property type="project" value="GO_Central"/>
</dbReference>
<dbReference type="InterPro" id="IPR017452">
    <property type="entry name" value="GPCR_Rhodpsn_7TM"/>
</dbReference>
<evidence type="ECO:0000313" key="12">
    <source>
        <dbReference type="Ensembl" id="ENSCINP00000012838.3"/>
    </source>
</evidence>
<feature type="transmembrane region" description="Helical" evidence="10">
    <location>
        <begin position="151"/>
        <end position="172"/>
    </location>
</feature>
<evidence type="ECO:0000259" key="11">
    <source>
        <dbReference type="PROSITE" id="PS50262"/>
    </source>
</evidence>
<reference evidence="12" key="3">
    <citation type="submission" date="2025-08" db="UniProtKB">
        <authorList>
            <consortium name="Ensembl"/>
        </authorList>
    </citation>
    <scope>IDENTIFICATION</scope>
</reference>
<dbReference type="PRINTS" id="PR00237">
    <property type="entry name" value="GPCRRHODOPSN"/>
</dbReference>
<feature type="transmembrane region" description="Helical" evidence="10">
    <location>
        <begin position="73"/>
        <end position="92"/>
    </location>
</feature>
<comment type="subcellular location">
    <subcellularLocation>
        <location evidence="1">Cell membrane</location>
        <topology evidence="1">Multi-pass membrane protein</topology>
    </subcellularLocation>
</comment>
<keyword evidence="7 9" id="KW-0675">Receptor</keyword>
<dbReference type="Gene3D" id="1.20.1070.10">
    <property type="entry name" value="Rhodopsin 7-helix transmembrane proteins"/>
    <property type="match status" value="1"/>
</dbReference>
<evidence type="ECO:0000256" key="4">
    <source>
        <dbReference type="ARBA" id="ARBA00022989"/>
    </source>
</evidence>
<dbReference type="PANTHER" id="PTHR24229">
    <property type="entry name" value="NEUROPEPTIDES RECEPTOR"/>
    <property type="match status" value="1"/>
</dbReference>
<proteinExistence type="inferred from homology"/>
<reference evidence="13" key="1">
    <citation type="journal article" date="2002" name="Science">
        <title>The draft genome of Ciona intestinalis: insights into chordate and vertebrate origins.</title>
        <authorList>
            <person name="Dehal P."/>
            <person name="Satou Y."/>
            <person name="Campbell R.K."/>
            <person name="Chapman J."/>
            <person name="Degnan B."/>
            <person name="De Tomaso A."/>
            <person name="Davidson B."/>
            <person name="Di Gregorio A."/>
            <person name="Gelpke M."/>
            <person name="Goodstein D.M."/>
            <person name="Harafuji N."/>
            <person name="Hastings K.E."/>
            <person name="Ho I."/>
            <person name="Hotta K."/>
            <person name="Huang W."/>
            <person name="Kawashima T."/>
            <person name="Lemaire P."/>
            <person name="Martinez D."/>
            <person name="Meinertzhagen I.A."/>
            <person name="Necula S."/>
            <person name="Nonaka M."/>
            <person name="Putnam N."/>
            <person name="Rash S."/>
            <person name="Saiga H."/>
            <person name="Satake M."/>
            <person name="Terry A."/>
            <person name="Yamada L."/>
            <person name="Wang H.G."/>
            <person name="Awazu S."/>
            <person name="Azumi K."/>
            <person name="Boore J."/>
            <person name="Branno M."/>
            <person name="Chin-Bow S."/>
            <person name="DeSantis R."/>
            <person name="Doyle S."/>
            <person name="Francino P."/>
            <person name="Keys D.N."/>
            <person name="Haga S."/>
            <person name="Hayashi H."/>
            <person name="Hino K."/>
            <person name="Imai K.S."/>
            <person name="Inaba K."/>
            <person name="Kano S."/>
            <person name="Kobayashi K."/>
            <person name="Kobayashi M."/>
            <person name="Lee B.I."/>
            <person name="Makabe K.W."/>
            <person name="Manohar C."/>
            <person name="Matassi G."/>
            <person name="Medina M."/>
            <person name="Mochizuki Y."/>
            <person name="Mount S."/>
            <person name="Morishita T."/>
            <person name="Miura S."/>
            <person name="Nakayama A."/>
            <person name="Nishizaka S."/>
            <person name="Nomoto H."/>
            <person name="Ohta F."/>
            <person name="Oishi K."/>
            <person name="Rigoutsos I."/>
            <person name="Sano M."/>
            <person name="Sasaki A."/>
            <person name="Sasakura Y."/>
            <person name="Shoguchi E."/>
            <person name="Shin-i T."/>
            <person name="Spagnuolo A."/>
            <person name="Stainier D."/>
            <person name="Suzuki M.M."/>
            <person name="Tassy O."/>
            <person name="Takatori N."/>
            <person name="Tokuoka M."/>
            <person name="Yagi K."/>
            <person name="Yoshizaki F."/>
            <person name="Wada S."/>
            <person name="Zhang C."/>
            <person name="Hyatt P.D."/>
            <person name="Larimer F."/>
            <person name="Detter C."/>
            <person name="Doggett N."/>
            <person name="Glavina T."/>
            <person name="Hawkins T."/>
            <person name="Richardson P."/>
            <person name="Lucas S."/>
            <person name="Kohara Y."/>
            <person name="Levine M."/>
            <person name="Satoh N."/>
            <person name="Rokhsar D.S."/>
        </authorList>
    </citation>
    <scope>NUCLEOTIDE SEQUENCE [LARGE SCALE GENOMIC DNA]</scope>
</reference>
<dbReference type="OrthoDB" id="9835842at2759"/>
<accession>F6YVT2</accession>
<keyword evidence="8 9" id="KW-0807">Transducer</keyword>
<feature type="transmembrane region" description="Helical" evidence="10">
    <location>
        <begin position="254"/>
        <end position="280"/>
    </location>
</feature>
<evidence type="ECO:0000256" key="9">
    <source>
        <dbReference type="RuleBase" id="RU000688"/>
    </source>
</evidence>
<keyword evidence="13" id="KW-1185">Reference proteome</keyword>
<evidence type="ECO:0000256" key="5">
    <source>
        <dbReference type="ARBA" id="ARBA00023040"/>
    </source>
</evidence>
<dbReference type="GeneID" id="100178391"/>
<dbReference type="InParanoid" id="F6YVT2"/>
<dbReference type="GO" id="GO:0005886">
    <property type="term" value="C:plasma membrane"/>
    <property type="evidence" value="ECO:0000318"/>
    <property type="project" value="GO_Central"/>
</dbReference>
<dbReference type="EMBL" id="EAAA01000844">
    <property type="status" value="NOT_ANNOTATED_CDS"/>
    <property type="molecule type" value="Genomic_DNA"/>
</dbReference>
<dbReference type="InterPro" id="IPR000276">
    <property type="entry name" value="GPCR_Rhodpsn"/>
</dbReference>
<evidence type="ECO:0000256" key="6">
    <source>
        <dbReference type="ARBA" id="ARBA00023136"/>
    </source>
</evidence>
<dbReference type="GeneTree" id="ENSGT00940000157017"/>
<name>F6YVT2_CIOIN</name>
<dbReference type="AlphaFoldDB" id="F6YVT2"/>
<keyword evidence="4 10" id="KW-1133">Transmembrane helix</keyword>
<dbReference type="Pfam" id="PF00001">
    <property type="entry name" value="7tm_1"/>
    <property type="match status" value="2"/>
</dbReference>
<keyword evidence="6 10" id="KW-0472">Membrane</keyword>
<dbReference type="SUPFAM" id="SSF81321">
    <property type="entry name" value="Family A G protein-coupled receptor-like"/>
    <property type="match status" value="1"/>
</dbReference>
<evidence type="ECO:0000256" key="1">
    <source>
        <dbReference type="ARBA" id="ARBA00004651"/>
    </source>
</evidence>
<dbReference type="GO" id="GO:0007218">
    <property type="term" value="P:neuropeptide signaling pathway"/>
    <property type="evidence" value="ECO:0000318"/>
    <property type="project" value="GO_Central"/>
</dbReference>